<dbReference type="AlphaFoldDB" id="A0A1B2LZN6"/>
<comment type="subcellular location">
    <subcellularLocation>
        <location evidence="1 10">Cell outer membrane</location>
        <topology evidence="1 10">Multi-pass membrane protein</topology>
    </subcellularLocation>
</comment>
<evidence type="ECO:0000256" key="10">
    <source>
        <dbReference type="PROSITE-ProRule" id="PRU01360"/>
    </source>
</evidence>
<dbReference type="InterPro" id="IPR036942">
    <property type="entry name" value="Beta-barrel_TonB_sf"/>
</dbReference>
<evidence type="ECO:0000256" key="3">
    <source>
        <dbReference type="ARBA" id="ARBA00022452"/>
    </source>
</evidence>
<keyword evidence="7 11" id="KW-0798">TonB box</keyword>
<evidence type="ECO:0000256" key="9">
    <source>
        <dbReference type="ARBA" id="ARBA00023237"/>
    </source>
</evidence>
<dbReference type="InterPro" id="IPR037066">
    <property type="entry name" value="Plug_dom_sf"/>
</dbReference>
<protein>
    <recommendedName>
        <fullName evidence="12">Secretin/TonB short N-terminal domain-containing protein</fullName>
    </recommendedName>
</protein>
<dbReference type="Gene3D" id="2.170.130.10">
    <property type="entry name" value="TonB-dependent receptor, plug domain"/>
    <property type="match status" value="1"/>
</dbReference>
<evidence type="ECO:0000256" key="7">
    <source>
        <dbReference type="ARBA" id="ARBA00023077"/>
    </source>
</evidence>
<dbReference type="PROSITE" id="PS52016">
    <property type="entry name" value="TONB_DEPENDENT_REC_3"/>
    <property type="match status" value="1"/>
</dbReference>
<evidence type="ECO:0000256" key="2">
    <source>
        <dbReference type="ARBA" id="ARBA00022448"/>
    </source>
</evidence>
<dbReference type="Gene3D" id="3.55.50.30">
    <property type="match status" value="1"/>
</dbReference>
<dbReference type="Gene3D" id="2.40.170.20">
    <property type="entry name" value="TonB-dependent receptor, beta-barrel domain"/>
    <property type="match status" value="1"/>
</dbReference>
<comment type="similarity">
    <text evidence="10 11">Belongs to the TonB-dependent receptor family.</text>
</comment>
<dbReference type="Pfam" id="PF00593">
    <property type="entry name" value="TonB_dep_Rec_b-barrel"/>
    <property type="match status" value="1"/>
</dbReference>
<dbReference type="GO" id="GO:0006826">
    <property type="term" value="P:iron ion transport"/>
    <property type="evidence" value="ECO:0007669"/>
    <property type="project" value="UniProtKB-KW"/>
</dbReference>
<keyword evidence="14" id="KW-1185">Reference proteome</keyword>
<dbReference type="InterPro" id="IPR011662">
    <property type="entry name" value="Secretin/TonB_short_N"/>
</dbReference>
<keyword evidence="2 10" id="KW-0813">Transport</keyword>
<accession>A0A1B2LZN6</accession>
<dbReference type="Pfam" id="PF07715">
    <property type="entry name" value="Plug"/>
    <property type="match status" value="1"/>
</dbReference>
<dbReference type="SUPFAM" id="SSF56935">
    <property type="entry name" value="Porins"/>
    <property type="match status" value="1"/>
</dbReference>
<evidence type="ECO:0000313" key="14">
    <source>
        <dbReference type="Proteomes" id="UP000093391"/>
    </source>
</evidence>
<dbReference type="InterPro" id="IPR039426">
    <property type="entry name" value="TonB-dep_rcpt-like"/>
</dbReference>
<evidence type="ECO:0000256" key="4">
    <source>
        <dbReference type="ARBA" id="ARBA00022496"/>
    </source>
</evidence>
<keyword evidence="3 10" id="KW-1134">Transmembrane beta strand</keyword>
<dbReference type="SMART" id="SM00965">
    <property type="entry name" value="STN"/>
    <property type="match status" value="1"/>
</dbReference>
<dbReference type="Proteomes" id="UP000093391">
    <property type="component" value="Chromosome"/>
</dbReference>
<name>A0A1B2LZN6_9GAMM</name>
<evidence type="ECO:0000313" key="13">
    <source>
        <dbReference type="EMBL" id="AOA58371.1"/>
    </source>
</evidence>
<keyword evidence="4" id="KW-0410">Iron transport</keyword>
<evidence type="ECO:0000256" key="6">
    <source>
        <dbReference type="ARBA" id="ARBA00023004"/>
    </source>
</evidence>
<keyword evidence="4" id="KW-0406">Ion transport</keyword>
<sequence length="1008" mass="112895">MLIHAVFLSHDKALFQSMRYLLICVLGCMVNVPVHAKQNLGTRPAAYYEIPAGRLSQALANFAMQNGIALSFDTTLTENLMTTGLKGHYGVQEGFDQLLLGTSLQLVADGDGTWSIQKQFASNPVSDAIQTASPVVLEPIYLKADTPRTTKNENTQKAEQNNLDLVHSINDIQPYKIIDRAAIGQSAASSVNELLQKVLLSNHATQNWNGRGFMGNTTQVNLRGLGTQYTLILVNGRRAAGTGYRGSSESTDQQNINNIPLAAIERIEILPTTAAAIYGGSAIGGVINVVLRKQYIGNELSLSYENSFDSDSAVKTINFMKGMLLQSSQTSILITGQKTLANEMLNGDRAFQAQQRAQILANDSGQIYTAGGHYNPPAGSLVNIKTQDGSALLPQYSDASFAYLPQGYAGYAQDGFEPLKDSLGKYNLEAYDGLSAYSRDATLLAGNRSESLAIHLLQPIQQKLDYFLDVSYDHSTVQTARATYDRLGIITLDANAKNNPFGKTILISYPIRWQDAPQRYRNIQNKNKKIITGFLYRPSENWRIDLEYMWSSAHIDMAHPRLLSDKFADDYNAGVIDFLRDTTTFQTMIGNYWKVSSTYTDEVLQSYLLRSTGSFNRWYAGKINAVWGVEYQTIHSQGIPEYSEQPVFHQQKQNVQSIYTEWNVPLLSEQKQLPGFKSLVLQLAARYEKINIEKRAVNFDATLPTMGLKWIPHDDFIFRGSYSLAYNHPTLSQRAESISSTRPIYITNPANGESISTYVNSGGNPDLKSEKIKNINIGFVYIPKRFPDIRWSIDYYKIQKNNSITTLSAQDIFNNAHALTELIEQDEKNNITRMNTTPFNALDLTTSTLDVAFSMYLADILSGLNIAVDYSHMYNYKLRVDLNKHSIENIDVRDTQNSKNRLAASAILHLTDQWSLGWGMQYYGQYKIPTGNQTAIAAQGNDRVASQIFHDIFIRYQMPKQPKHTGASLSIGIKNLFNQYAVDMSQDYISAYADPRLQQYYLNLKFSF</sequence>
<evidence type="ECO:0000256" key="5">
    <source>
        <dbReference type="ARBA" id="ARBA00022692"/>
    </source>
</evidence>
<reference evidence="14" key="1">
    <citation type="submission" date="2016-08" db="EMBL/GenBank/DDBJ databases">
        <authorList>
            <person name="Liu S."/>
        </authorList>
    </citation>
    <scope>NUCLEOTIDE SEQUENCE [LARGE SCALE GENOMIC DNA]</scope>
    <source>
        <strain evidence="14">BRTC-1</strain>
    </source>
</reference>
<feature type="domain" description="Secretin/TonB short N-terminal" evidence="12">
    <location>
        <begin position="68"/>
        <end position="119"/>
    </location>
</feature>
<dbReference type="PANTHER" id="PTHR47234">
    <property type="match status" value="1"/>
</dbReference>
<dbReference type="EMBL" id="CP016895">
    <property type="protein sequence ID" value="AOA58371.1"/>
    <property type="molecule type" value="Genomic_DNA"/>
</dbReference>
<proteinExistence type="inferred from homology"/>
<evidence type="ECO:0000256" key="11">
    <source>
        <dbReference type="RuleBase" id="RU003357"/>
    </source>
</evidence>
<gene>
    <name evidence="13" type="ORF">BFG52_08400</name>
</gene>
<dbReference type="InterPro" id="IPR012910">
    <property type="entry name" value="Plug_dom"/>
</dbReference>
<evidence type="ECO:0000256" key="1">
    <source>
        <dbReference type="ARBA" id="ARBA00004571"/>
    </source>
</evidence>
<organism evidence="13 14">
    <name type="scientific">Acinetobacter larvae</name>
    <dbReference type="NCBI Taxonomy" id="1789224"/>
    <lineage>
        <taxon>Bacteria</taxon>
        <taxon>Pseudomonadati</taxon>
        <taxon>Pseudomonadota</taxon>
        <taxon>Gammaproteobacteria</taxon>
        <taxon>Moraxellales</taxon>
        <taxon>Moraxellaceae</taxon>
        <taxon>Acinetobacter</taxon>
    </lineage>
</organism>
<dbReference type="STRING" id="1789224.BFG52_08400"/>
<dbReference type="KEGG" id="ala:BFG52_08400"/>
<keyword evidence="6" id="KW-0408">Iron</keyword>
<evidence type="ECO:0000259" key="12">
    <source>
        <dbReference type="SMART" id="SM00965"/>
    </source>
</evidence>
<evidence type="ECO:0000256" key="8">
    <source>
        <dbReference type="ARBA" id="ARBA00023136"/>
    </source>
</evidence>
<dbReference type="RefSeq" id="WP_067554674.1">
    <property type="nucleotide sequence ID" value="NZ_CP016895.1"/>
</dbReference>
<keyword evidence="5 10" id="KW-0812">Transmembrane</keyword>
<dbReference type="InterPro" id="IPR000531">
    <property type="entry name" value="Beta-barrel_TonB"/>
</dbReference>
<keyword evidence="8 10" id="KW-0472">Membrane</keyword>
<keyword evidence="9 10" id="KW-0998">Cell outer membrane</keyword>
<dbReference type="PANTHER" id="PTHR47234:SF2">
    <property type="entry name" value="TONB-DEPENDENT RECEPTOR"/>
    <property type="match status" value="1"/>
</dbReference>
<dbReference type="GO" id="GO:0009279">
    <property type="term" value="C:cell outer membrane"/>
    <property type="evidence" value="ECO:0007669"/>
    <property type="project" value="UniProtKB-SubCell"/>
</dbReference>